<comment type="caution">
    <text evidence="10">Lacks conserved residue(s) required for the propagation of feature annotation.</text>
</comment>
<keyword evidence="9 10" id="KW-0807">Transducer</keyword>
<evidence type="ECO:0000256" key="8">
    <source>
        <dbReference type="ARBA" id="ARBA00023170"/>
    </source>
</evidence>
<organism evidence="11">
    <name type="scientific">Ctenopseustis obliquana</name>
    <name type="common">brownheaded leafroller</name>
    <dbReference type="NCBI Taxonomy" id="65030"/>
    <lineage>
        <taxon>Eukaryota</taxon>
        <taxon>Metazoa</taxon>
        <taxon>Ecdysozoa</taxon>
        <taxon>Arthropoda</taxon>
        <taxon>Hexapoda</taxon>
        <taxon>Insecta</taxon>
        <taxon>Pterygota</taxon>
        <taxon>Neoptera</taxon>
        <taxon>Endopterygota</taxon>
        <taxon>Lepidoptera</taxon>
        <taxon>Glossata</taxon>
        <taxon>Ditrysia</taxon>
        <taxon>Tortricoidea</taxon>
        <taxon>Tortricidae</taxon>
        <taxon>Tortricinae</taxon>
        <taxon>Ctenopseustis</taxon>
    </lineage>
</organism>
<name>A0A097IYJ0_9NEOP</name>
<dbReference type="PANTHER" id="PTHR21137">
    <property type="entry name" value="ODORANT RECEPTOR"/>
    <property type="match status" value="1"/>
</dbReference>
<evidence type="ECO:0000313" key="11">
    <source>
        <dbReference type="EMBL" id="AIT71997.1"/>
    </source>
</evidence>
<dbReference type="GO" id="GO:0005886">
    <property type="term" value="C:plasma membrane"/>
    <property type="evidence" value="ECO:0007669"/>
    <property type="project" value="UniProtKB-SubCell"/>
</dbReference>
<evidence type="ECO:0000256" key="3">
    <source>
        <dbReference type="ARBA" id="ARBA00022606"/>
    </source>
</evidence>
<evidence type="ECO:0000256" key="1">
    <source>
        <dbReference type="ARBA" id="ARBA00004651"/>
    </source>
</evidence>
<feature type="transmembrane region" description="Helical" evidence="10">
    <location>
        <begin position="159"/>
        <end position="182"/>
    </location>
</feature>
<evidence type="ECO:0000256" key="5">
    <source>
        <dbReference type="ARBA" id="ARBA00022725"/>
    </source>
</evidence>
<evidence type="ECO:0000256" key="4">
    <source>
        <dbReference type="ARBA" id="ARBA00022692"/>
    </source>
</evidence>
<dbReference type="Pfam" id="PF02949">
    <property type="entry name" value="7tm_6"/>
    <property type="match status" value="1"/>
</dbReference>
<keyword evidence="2" id="KW-1003">Cell membrane</keyword>
<evidence type="ECO:0000256" key="9">
    <source>
        <dbReference type="ARBA" id="ARBA00023224"/>
    </source>
</evidence>
<sequence>MKQLTMQKPIGLQLHRYLPVFNSGPPKLVNTIQRLVWNTGLWSNQSLGLHWLAKLSIVCFFSTNFTQFAAMIIERDDSERVFECFSVLSFCGMGALKLVNLYFNRERWLFMLSQVTLLENRQMDGASDKQALEYDSDDEEECLSPHIERYTRKHTVTSNLLLTLYSATAVIFIVTPFVEYALQKNSETYPHILPGWAPLDAVGFLGYFVSVLFEVVGSIYCVFVHVAFDCTSVGIMIFICGQFSMLRHSTENIGGRGLDCRLSAARDARARLRIAKTHGTHIILCNVMNELEAALRGILGVYFLVATLTVCSVAVRINSHTLSFMQLVSLLQYMCGTLTQLFLFCRYGDAVFHESSFSMGEGPFGAAWWGLHPRVRRELAMLGAAMAKPRALRAGPFNTLDLPSFVQIVRAAYSYYAVLGQTSKNT</sequence>
<keyword evidence="3 10" id="KW-0716">Sensory transduction</keyword>
<dbReference type="EMBL" id="KM655547">
    <property type="protein sequence ID" value="AIT71997.1"/>
    <property type="molecule type" value="mRNA"/>
</dbReference>
<keyword evidence="7 10" id="KW-0472">Membrane</keyword>
<keyword evidence="8 10" id="KW-0675">Receptor</keyword>
<keyword evidence="6 10" id="KW-1133">Transmembrane helix</keyword>
<dbReference type="AlphaFoldDB" id="A0A097IYJ0"/>
<dbReference type="GO" id="GO:0004984">
    <property type="term" value="F:olfactory receptor activity"/>
    <property type="evidence" value="ECO:0007669"/>
    <property type="project" value="InterPro"/>
</dbReference>
<protein>
    <recommendedName>
        <fullName evidence="10">Odorant receptor</fullName>
    </recommendedName>
</protein>
<dbReference type="GO" id="GO:0005549">
    <property type="term" value="F:odorant binding"/>
    <property type="evidence" value="ECO:0007669"/>
    <property type="project" value="InterPro"/>
</dbReference>
<evidence type="ECO:0000256" key="7">
    <source>
        <dbReference type="ARBA" id="ARBA00023136"/>
    </source>
</evidence>
<proteinExistence type="evidence at transcript level"/>
<feature type="transmembrane region" description="Helical" evidence="10">
    <location>
        <begin position="202"/>
        <end position="228"/>
    </location>
</feature>
<feature type="transmembrane region" description="Helical" evidence="10">
    <location>
        <begin position="323"/>
        <end position="345"/>
    </location>
</feature>
<evidence type="ECO:0000256" key="2">
    <source>
        <dbReference type="ARBA" id="ARBA00022475"/>
    </source>
</evidence>
<dbReference type="InterPro" id="IPR004117">
    <property type="entry name" value="7tm6_olfct_rcpt"/>
</dbReference>
<keyword evidence="4 10" id="KW-0812">Transmembrane</keyword>
<comment type="similarity">
    <text evidence="10">Belongs to the insect chemoreceptor superfamily. Heteromeric odorant receptor channel (TC 1.A.69) family.</text>
</comment>
<comment type="subcellular location">
    <subcellularLocation>
        <location evidence="1 10">Cell membrane</location>
        <topology evidence="1 10">Multi-pass membrane protein</topology>
    </subcellularLocation>
</comment>
<evidence type="ECO:0000256" key="6">
    <source>
        <dbReference type="ARBA" id="ARBA00022989"/>
    </source>
</evidence>
<dbReference type="GO" id="GO:0007165">
    <property type="term" value="P:signal transduction"/>
    <property type="evidence" value="ECO:0007669"/>
    <property type="project" value="UniProtKB-KW"/>
</dbReference>
<keyword evidence="5 10" id="KW-0552">Olfaction</keyword>
<reference evidence="11" key="1">
    <citation type="journal article" date="2014" name="J. Mol. Evol.">
        <title>Pheromone Receptor Evolution in the Cryptic Leafroller Species, Ctenopseustis obliquana and C. herana.</title>
        <authorList>
            <person name="Steinwender B."/>
            <person name="Thrimawithana A.H."/>
            <person name="Crowhurst R.N."/>
            <person name="Newcomb R.D."/>
        </authorList>
    </citation>
    <scope>NUCLEOTIDE SEQUENCE</scope>
</reference>
<dbReference type="PANTHER" id="PTHR21137:SF35">
    <property type="entry name" value="ODORANT RECEPTOR 19A-RELATED"/>
    <property type="match status" value="1"/>
</dbReference>
<evidence type="ECO:0000256" key="10">
    <source>
        <dbReference type="RuleBase" id="RU351113"/>
    </source>
</evidence>
<accession>A0A097IYJ0</accession>
<feature type="transmembrane region" description="Helical" evidence="10">
    <location>
        <begin position="298"/>
        <end position="317"/>
    </location>
</feature>